<evidence type="ECO:0000313" key="2">
    <source>
        <dbReference type="EMBL" id="KPH65428.1"/>
    </source>
</evidence>
<keyword evidence="1" id="KW-0812">Transmembrane</keyword>
<feature type="transmembrane region" description="Helical" evidence="1">
    <location>
        <begin position="61"/>
        <end position="79"/>
    </location>
</feature>
<sequence>MWQCVFLIFSILGCCFLYLTNKHQGALINTLAVKPWRILGYFFLFVSLLGWLWLFTISNAIFTWVVINMVTLGCAPLLINRSSKAK</sequence>
<dbReference type="PATRIC" id="fig|187330.3.peg.71"/>
<evidence type="ECO:0000256" key="1">
    <source>
        <dbReference type="SAM" id="Phobius"/>
    </source>
</evidence>
<accession>A0A0N0M1N6</accession>
<keyword evidence="1" id="KW-1133">Transmembrane helix</keyword>
<dbReference type="AlphaFoldDB" id="A0A0N0M1N6"/>
<keyword evidence="3" id="KW-1185">Reference proteome</keyword>
<keyword evidence="1" id="KW-0472">Membrane</keyword>
<gene>
    <name evidence="2" type="ORF">ADS77_00345</name>
</gene>
<dbReference type="EMBL" id="LHPH01000001">
    <property type="protein sequence ID" value="KPH65428.1"/>
    <property type="molecule type" value="Genomic_DNA"/>
</dbReference>
<evidence type="ECO:0000313" key="3">
    <source>
        <dbReference type="Proteomes" id="UP000037848"/>
    </source>
</evidence>
<proteinExistence type="predicted"/>
<dbReference type="STRING" id="187330.AMS58_06020"/>
<name>A0A0N0M1N6_9GAMM</name>
<protein>
    <submittedName>
        <fullName evidence="2">Uncharacterized protein</fullName>
    </submittedName>
</protein>
<feature type="transmembrane region" description="Helical" evidence="1">
    <location>
        <begin position="38"/>
        <end position="54"/>
    </location>
</feature>
<organism evidence="2 3">
    <name type="scientific">Pseudoalteromonas porphyrae</name>
    <dbReference type="NCBI Taxonomy" id="187330"/>
    <lineage>
        <taxon>Bacteria</taxon>
        <taxon>Pseudomonadati</taxon>
        <taxon>Pseudomonadota</taxon>
        <taxon>Gammaproteobacteria</taxon>
        <taxon>Alteromonadales</taxon>
        <taxon>Pseudoalteromonadaceae</taxon>
        <taxon>Pseudoalteromonas</taxon>
    </lineage>
</organism>
<comment type="caution">
    <text evidence="2">The sequence shown here is derived from an EMBL/GenBank/DDBJ whole genome shotgun (WGS) entry which is preliminary data.</text>
</comment>
<reference evidence="2 3" key="1">
    <citation type="submission" date="2015-08" db="EMBL/GenBank/DDBJ databases">
        <title>Draft Genome Sequence of Pseudoalteromonas porphyrae UCD-SED14.</title>
        <authorList>
            <person name="Coil D.A."/>
            <person name="Jospin G."/>
            <person name="Lee R.D."/>
            <person name="Eisen J.A."/>
        </authorList>
    </citation>
    <scope>NUCLEOTIDE SEQUENCE [LARGE SCALE GENOMIC DNA]</scope>
    <source>
        <strain evidence="2 3">UCD-SED14</strain>
    </source>
</reference>
<dbReference type="Proteomes" id="UP000037848">
    <property type="component" value="Unassembled WGS sequence"/>
</dbReference>